<accession>A0AAD9TDC9</accession>
<protein>
    <submittedName>
        <fullName evidence="2">Uncharacterized protein</fullName>
    </submittedName>
</protein>
<keyword evidence="3" id="KW-1185">Reference proteome</keyword>
<dbReference type="AlphaFoldDB" id="A0AAD9TDC9"/>
<evidence type="ECO:0000313" key="3">
    <source>
        <dbReference type="Proteomes" id="UP001280121"/>
    </source>
</evidence>
<dbReference type="EMBL" id="JANJYI010000009">
    <property type="protein sequence ID" value="KAK2634085.1"/>
    <property type="molecule type" value="Genomic_DNA"/>
</dbReference>
<dbReference type="Proteomes" id="UP001280121">
    <property type="component" value="Unassembled WGS sequence"/>
</dbReference>
<reference evidence="2" key="1">
    <citation type="journal article" date="2023" name="Plant J.">
        <title>Genome sequences and population genomics provide insights into the demographic history, inbreeding, and mutation load of two 'living fossil' tree species of Dipteronia.</title>
        <authorList>
            <person name="Feng Y."/>
            <person name="Comes H.P."/>
            <person name="Chen J."/>
            <person name="Zhu S."/>
            <person name="Lu R."/>
            <person name="Zhang X."/>
            <person name="Li P."/>
            <person name="Qiu J."/>
            <person name="Olsen K.M."/>
            <person name="Qiu Y."/>
        </authorList>
    </citation>
    <scope>NUCLEOTIDE SEQUENCE</scope>
    <source>
        <strain evidence="2">KIB01</strain>
    </source>
</reference>
<evidence type="ECO:0000256" key="1">
    <source>
        <dbReference type="SAM" id="SignalP"/>
    </source>
</evidence>
<feature type="chain" id="PRO_5042201241" evidence="1">
    <location>
        <begin position="23"/>
        <end position="95"/>
    </location>
</feature>
<organism evidence="2 3">
    <name type="scientific">Dipteronia dyeriana</name>
    <dbReference type="NCBI Taxonomy" id="168575"/>
    <lineage>
        <taxon>Eukaryota</taxon>
        <taxon>Viridiplantae</taxon>
        <taxon>Streptophyta</taxon>
        <taxon>Embryophyta</taxon>
        <taxon>Tracheophyta</taxon>
        <taxon>Spermatophyta</taxon>
        <taxon>Magnoliopsida</taxon>
        <taxon>eudicotyledons</taxon>
        <taxon>Gunneridae</taxon>
        <taxon>Pentapetalae</taxon>
        <taxon>rosids</taxon>
        <taxon>malvids</taxon>
        <taxon>Sapindales</taxon>
        <taxon>Sapindaceae</taxon>
        <taxon>Hippocastanoideae</taxon>
        <taxon>Acereae</taxon>
        <taxon>Dipteronia</taxon>
    </lineage>
</organism>
<gene>
    <name evidence="2" type="ORF">Ddye_028877</name>
</gene>
<keyword evidence="1" id="KW-0732">Signal</keyword>
<comment type="caution">
    <text evidence="2">The sequence shown here is derived from an EMBL/GenBank/DDBJ whole genome shotgun (WGS) entry which is preliminary data.</text>
</comment>
<feature type="signal peptide" evidence="1">
    <location>
        <begin position="1"/>
        <end position="22"/>
    </location>
</feature>
<name>A0AAD9TDC9_9ROSI</name>
<sequence length="95" mass="10675">MFLLLKISVLIFKSQLLRLASPAVHYSSPVVRCCLKSIPQQSFYLFCFDDQLLKKQINCQENILSSLSESVARTSLLALVSASLFFVDPALAYKD</sequence>
<evidence type="ECO:0000313" key="2">
    <source>
        <dbReference type="EMBL" id="KAK2634085.1"/>
    </source>
</evidence>
<proteinExistence type="predicted"/>